<organism evidence="1 2">
    <name type="scientific">Brassica cretica</name>
    <name type="common">Mustard</name>
    <dbReference type="NCBI Taxonomy" id="69181"/>
    <lineage>
        <taxon>Eukaryota</taxon>
        <taxon>Viridiplantae</taxon>
        <taxon>Streptophyta</taxon>
        <taxon>Embryophyta</taxon>
        <taxon>Tracheophyta</taxon>
        <taxon>Spermatophyta</taxon>
        <taxon>Magnoliopsida</taxon>
        <taxon>eudicotyledons</taxon>
        <taxon>Gunneridae</taxon>
        <taxon>Pentapetalae</taxon>
        <taxon>rosids</taxon>
        <taxon>malvids</taxon>
        <taxon>Brassicales</taxon>
        <taxon>Brassicaceae</taxon>
        <taxon>Brassiceae</taxon>
        <taxon>Brassica</taxon>
    </lineage>
</organism>
<evidence type="ECO:0000313" key="2">
    <source>
        <dbReference type="Proteomes" id="UP000712600"/>
    </source>
</evidence>
<accession>A0A8S9S5P2</accession>
<gene>
    <name evidence="1" type="ORF">F2Q69_00028749</name>
</gene>
<dbReference type="EMBL" id="QGKX02000088">
    <property type="protein sequence ID" value="KAF3588507.1"/>
    <property type="molecule type" value="Genomic_DNA"/>
</dbReference>
<evidence type="ECO:0000313" key="1">
    <source>
        <dbReference type="EMBL" id="KAF3588507.1"/>
    </source>
</evidence>
<protein>
    <submittedName>
        <fullName evidence="1">Uncharacterized protein</fullName>
    </submittedName>
</protein>
<reference evidence="1" key="1">
    <citation type="submission" date="2019-12" db="EMBL/GenBank/DDBJ databases">
        <title>Genome sequencing and annotation of Brassica cretica.</title>
        <authorList>
            <person name="Studholme D.J."/>
            <person name="Sarris P."/>
        </authorList>
    </citation>
    <scope>NUCLEOTIDE SEQUENCE</scope>
    <source>
        <strain evidence="1">PFS-109/04</strain>
        <tissue evidence="1">Leaf</tissue>
    </source>
</reference>
<comment type="caution">
    <text evidence="1">The sequence shown here is derived from an EMBL/GenBank/DDBJ whole genome shotgun (WGS) entry which is preliminary data.</text>
</comment>
<dbReference type="AlphaFoldDB" id="A0A8S9S5P2"/>
<proteinExistence type="predicted"/>
<name>A0A8S9S5P2_BRACR</name>
<dbReference type="Proteomes" id="UP000712600">
    <property type="component" value="Unassembled WGS sequence"/>
</dbReference>
<sequence>MAFNKDLKRKSPMTDDFGTSLEEAFKNGMEGTTAHYQAILFMYKQLHDAVIKKHAQEREVARIQGKLELFHELFNMSALSEEKATVGTCACRGQGV</sequence>